<evidence type="ECO:0000313" key="2">
    <source>
        <dbReference type="EMBL" id="GAF77685.1"/>
    </source>
</evidence>
<evidence type="ECO:0000256" key="1">
    <source>
        <dbReference type="SAM" id="MobiDB-lite"/>
    </source>
</evidence>
<protein>
    <submittedName>
        <fullName evidence="2">Uncharacterized protein</fullName>
    </submittedName>
</protein>
<accession>X0TNK4</accession>
<feature type="region of interest" description="Disordered" evidence="1">
    <location>
        <begin position="35"/>
        <end position="55"/>
    </location>
</feature>
<proteinExistence type="predicted"/>
<sequence length="55" mass="5934">MPLRAHGVSIDLSVAPVDGVANLLVKDVVGNREDGVDTNTIEGRLEDTWQQSHHA</sequence>
<dbReference type="AlphaFoldDB" id="X0TNK4"/>
<organism evidence="2">
    <name type="scientific">marine sediment metagenome</name>
    <dbReference type="NCBI Taxonomy" id="412755"/>
    <lineage>
        <taxon>unclassified sequences</taxon>
        <taxon>metagenomes</taxon>
        <taxon>ecological metagenomes</taxon>
    </lineage>
</organism>
<name>X0TNK4_9ZZZZ</name>
<gene>
    <name evidence="2" type="ORF">S01H1_11224</name>
</gene>
<dbReference type="EMBL" id="BARS01005720">
    <property type="protein sequence ID" value="GAF77685.1"/>
    <property type="molecule type" value="Genomic_DNA"/>
</dbReference>
<comment type="caution">
    <text evidence="2">The sequence shown here is derived from an EMBL/GenBank/DDBJ whole genome shotgun (WGS) entry which is preliminary data.</text>
</comment>
<feature type="non-terminal residue" evidence="2">
    <location>
        <position position="55"/>
    </location>
</feature>
<reference evidence="2" key="1">
    <citation type="journal article" date="2014" name="Front. Microbiol.">
        <title>High frequency of phylogenetically diverse reductive dehalogenase-homologous genes in deep subseafloor sedimentary metagenomes.</title>
        <authorList>
            <person name="Kawai M."/>
            <person name="Futagami T."/>
            <person name="Toyoda A."/>
            <person name="Takaki Y."/>
            <person name="Nishi S."/>
            <person name="Hori S."/>
            <person name="Arai W."/>
            <person name="Tsubouchi T."/>
            <person name="Morono Y."/>
            <person name="Uchiyama I."/>
            <person name="Ito T."/>
            <person name="Fujiyama A."/>
            <person name="Inagaki F."/>
            <person name="Takami H."/>
        </authorList>
    </citation>
    <scope>NUCLEOTIDE SEQUENCE</scope>
    <source>
        <strain evidence="2">Expedition CK06-06</strain>
    </source>
</reference>